<feature type="region of interest" description="Disordered" evidence="1">
    <location>
        <begin position="90"/>
        <end position="125"/>
    </location>
</feature>
<evidence type="ECO:0000256" key="1">
    <source>
        <dbReference type="SAM" id="MobiDB-lite"/>
    </source>
</evidence>
<dbReference type="EMBL" id="JAVFWL010000003">
    <property type="protein sequence ID" value="KAK6745892.1"/>
    <property type="molecule type" value="Genomic_DNA"/>
</dbReference>
<name>A0ABR1D5V5_NECAM</name>
<keyword evidence="3" id="KW-1185">Reference proteome</keyword>
<protein>
    <submittedName>
        <fullName evidence="2">Uncharacterized protein</fullName>
    </submittedName>
</protein>
<sequence>MRCVVGYCFSSDRCTCSGGWFPHLLEAHKGYCITLLSSLLPSGSCLYPLPESLCRRHSTSPLSSPEYEEKPSAPTALTILSSAEEVVANCAASSDVEVEHDDHDHEQLPPPEQEERQESTVLEPEPVEEIEQICTVLSTLFTIPPQRFYVCSSD</sequence>
<comment type="caution">
    <text evidence="2">The sequence shown here is derived from an EMBL/GenBank/DDBJ whole genome shotgun (WGS) entry which is preliminary data.</text>
</comment>
<feature type="compositionally biased region" description="Basic and acidic residues" evidence="1">
    <location>
        <begin position="100"/>
        <end position="118"/>
    </location>
</feature>
<dbReference type="Proteomes" id="UP001303046">
    <property type="component" value="Unassembled WGS sequence"/>
</dbReference>
<accession>A0ABR1D5V5</accession>
<organism evidence="2 3">
    <name type="scientific">Necator americanus</name>
    <name type="common">Human hookworm</name>
    <dbReference type="NCBI Taxonomy" id="51031"/>
    <lineage>
        <taxon>Eukaryota</taxon>
        <taxon>Metazoa</taxon>
        <taxon>Ecdysozoa</taxon>
        <taxon>Nematoda</taxon>
        <taxon>Chromadorea</taxon>
        <taxon>Rhabditida</taxon>
        <taxon>Rhabditina</taxon>
        <taxon>Rhabditomorpha</taxon>
        <taxon>Strongyloidea</taxon>
        <taxon>Ancylostomatidae</taxon>
        <taxon>Bunostominae</taxon>
        <taxon>Necator</taxon>
    </lineage>
</organism>
<evidence type="ECO:0000313" key="2">
    <source>
        <dbReference type="EMBL" id="KAK6745892.1"/>
    </source>
</evidence>
<reference evidence="2 3" key="1">
    <citation type="submission" date="2023-08" db="EMBL/GenBank/DDBJ databases">
        <title>A Necator americanus chromosomal reference genome.</title>
        <authorList>
            <person name="Ilik V."/>
            <person name="Petrzelkova K.J."/>
            <person name="Pardy F."/>
            <person name="Fuh T."/>
            <person name="Niatou-Singa F.S."/>
            <person name="Gouil Q."/>
            <person name="Baker L."/>
            <person name="Ritchie M.E."/>
            <person name="Jex A.R."/>
            <person name="Gazzola D."/>
            <person name="Li H."/>
            <person name="Toshio Fujiwara R."/>
            <person name="Zhan B."/>
            <person name="Aroian R.V."/>
            <person name="Pafco B."/>
            <person name="Schwarz E.M."/>
        </authorList>
    </citation>
    <scope>NUCLEOTIDE SEQUENCE [LARGE SCALE GENOMIC DNA]</scope>
    <source>
        <strain evidence="2 3">Aroian</strain>
        <tissue evidence="2">Whole animal</tissue>
    </source>
</reference>
<gene>
    <name evidence="2" type="primary">Necator_chrIII.g12933</name>
    <name evidence="2" type="ORF">RB195_012166</name>
</gene>
<evidence type="ECO:0000313" key="3">
    <source>
        <dbReference type="Proteomes" id="UP001303046"/>
    </source>
</evidence>
<proteinExistence type="predicted"/>